<evidence type="ECO:0000313" key="3">
    <source>
        <dbReference type="EMBL" id="ADG99134.1"/>
    </source>
</evidence>
<keyword evidence="4" id="KW-1185">Reference proteome</keyword>
<sequence>MSEPTLTEKSLIAPLAPLPEDPELYFEESWQAGLGDLDANRRPRLDSVARYLQDLGLDHLVETGFDDIHPYWVVQRTVIEAHAPAPDVIRERLTLRRWCSGIGKFWCNVRIQVVGDKGSHFETEAFWINFNKETKGPARMCDDFVEKFGRATENHHLRWKPVLGQEPSASAVLSPWQLRATDIDQFRHVNNAAYWEAVEDLLSGSELLAGRYRAIIEYISPVQPAEQIVLSSAVTDEEADIWFLVEGKAKAVAKVIKL</sequence>
<dbReference type="Pfam" id="PF01643">
    <property type="entry name" value="Acyl-ACP_TE"/>
    <property type="match status" value="1"/>
</dbReference>
<dbReference type="KEGG" id="srt:Srot_2700"/>
<dbReference type="HOGENOM" id="CLU_082975_0_0_11"/>
<evidence type="ECO:0000259" key="1">
    <source>
        <dbReference type="Pfam" id="PF01643"/>
    </source>
</evidence>
<dbReference type="Pfam" id="PF20791">
    <property type="entry name" value="Acyl-ACP_TE_C"/>
    <property type="match status" value="1"/>
</dbReference>
<organism evidence="3 4">
    <name type="scientific">Segniliparus rotundus (strain ATCC BAA-972 / CDC 1076 / CIP 108378 / DSM 44985 / JCM 13578)</name>
    <dbReference type="NCBI Taxonomy" id="640132"/>
    <lineage>
        <taxon>Bacteria</taxon>
        <taxon>Bacillati</taxon>
        <taxon>Actinomycetota</taxon>
        <taxon>Actinomycetes</taxon>
        <taxon>Mycobacteriales</taxon>
        <taxon>Segniliparaceae</taxon>
        <taxon>Segniliparus</taxon>
    </lineage>
</organism>
<dbReference type="AlphaFoldDB" id="D6ZCU7"/>
<dbReference type="GO" id="GO:0006633">
    <property type="term" value="P:fatty acid biosynthetic process"/>
    <property type="evidence" value="ECO:0007669"/>
    <property type="project" value="InterPro"/>
</dbReference>
<name>D6ZCU7_SEGRD</name>
<proteinExistence type="predicted"/>
<dbReference type="GO" id="GO:0016790">
    <property type="term" value="F:thiolester hydrolase activity"/>
    <property type="evidence" value="ECO:0007669"/>
    <property type="project" value="InterPro"/>
</dbReference>
<protein>
    <submittedName>
        <fullName evidence="3">Acyl-ACP thioesterase</fullName>
    </submittedName>
</protein>
<dbReference type="Proteomes" id="UP000002247">
    <property type="component" value="Chromosome"/>
</dbReference>
<evidence type="ECO:0000259" key="2">
    <source>
        <dbReference type="Pfam" id="PF20791"/>
    </source>
</evidence>
<dbReference type="RefSeq" id="WP_013139583.1">
    <property type="nucleotide sequence ID" value="NC_014168.1"/>
</dbReference>
<accession>D6ZCU7</accession>
<feature type="domain" description="Acyl-ACP thioesterase N-terminal hotdog" evidence="1">
    <location>
        <begin position="25"/>
        <end position="147"/>
    </location>
</feature>
<dbReference type="InterPro" id="IPR029069">
    <property type="entry name" value="HotDog_dom_sf"/>
</dbReference>
<gene>
    <name evidence="3" type="ordered locus">Srot_2700</name>
</gene>
<dbReference type="EMBL" id="CP001958">
    <property type="protein sequence ID" value="ADG99134.1"/>
    <property type="molecule type" value="Genomic_DNA"/>
</dbReference>
<dbReference type="SUPFAM" id="SSF54637">
    <property type="entry name" value="Thioesterase/thiol ester dehydrase-isomerase"/>
    <property type="match status" value="2"/>
</dbReference>
<evidence type="ECO:0000313" key="4">
    <source>
        <dbReference type="Proteomes" id="UP000002247"/>
    </source>
</evidence>
<dbReference type="Gene3D" id="3.10.129.10">
    <property type="entry name" value="Hotdog Thioesterase"/>
    <property type="match status" value="1"/>
</dbReference>
<reference evidence="3 4" key="1">
    <citation type="journal article" date="2010" name="Stand. Genomic Sci.">
        <title>Complete genome sequence of Segniliparus rotundus type strain (CDC 1076).</title>
        <authorList>
            <person name="Sikorski J."/>
            <person name="Lapidus A."/>
            <person name="Copeland A."/>
            <person name="Misra M."/>
            <person name="Glavina Del Rio T."/>
            <person name="Nolan M."/>
            <person name="Lucas S."/>
            <person name="Chen F."/>
            <person name="Tice H."/>
            <person name="Cheng J.F."/>
            <person name="Jando M."/>
            <person name="Schneider S."/>
            <person name="Bruce D."/>
            <person name="Goodwin L."/>
            <person name="Pitluck S."/>
            <person name="Liolios K."/>
            <person name="Mikhailova N."/>
            <person name="Pati A."/>
            <person name="Ivanova N."/>
            <person name="Mavromatis K."/>
            <person name="Chen A."/>
            <person name="Palaniappan K."/>
            <person name="Chertkov O."/>
            <person name="Land M."/>
            <person name="Hauser L."/>
            <person name="Chang Y.J."/>
            <person name="Jeffries C.D."/>
            <person name="Brettin T."/>
            <person name="Detter J.C."/>
            <person name="Han C."/>
            <person name="Rohde M."/>
            <person name="Goker M."/>
            <person name="Bristow J."/>
            <person name="Eisen J.A."/>
            <person name="Markowitz V."/>
            <person name="Hugenholtz P."/>
            <person name="Kyrpides N.C."/>
            <person name="Klenk H.P."/>
        </authorList>
    </citation>
    <scope>NUCLEOTIDE SEQUENCE [LARGE SCALE GENOMIC DNA]</scope>
    <source>
        <strain evidence="4">ATCC BAA-972 / CDC 1076 / CIP 108378 / DSM 44985 / JCM 13578</strain>
    </source>
</reference>
<dbReference type="OrthoDB" id="5242854at2"/>
<dbReference type="InterPro" id="IPR002864">
    <property type="entry name" value="Acyl-ACP_thioesterase_NHD"/>
</dbReference>
<feature type="domain" description="Acyl-ACP thioesterase-like C-terminal" evidence="2">
    <location>
        <begin position="173"/>
        <end position="238"/>
    </location>
</feature>
<dbReference type="InterPro" id="IPR049427">
    <property type="entry name" value="Acyl-ACP_TE_C"/>
</dbReference>
<dbReference type="eggNOG" id="COG3884">
    <property type="taxonomic scope" value="Bacteria"/>
</dbReference>